<name>A0ABD2ERE1_DAUMA</name>
<dbReference type="EMBL" id="JBFSEQ010000003">
    <property type="protein sequence ID" value="KAL2781221.1"/>
    <property type="molecule type" value="Genomic_DNA"/>
</dbReference>
<accession>A0ABD2ERE1</accession>
<evidence type="ECO:0000313" key="2">
    <source>
        <dbReference type="Proteomes" id="UP001610411"/>
    </source>
</evidence>
<keyword evidence="2" id="KW-1185">Reference proteome</keyword>
<gene>
    <name evidence="1" type="ORF">WCI35_009844</name>
</gene>
<dbReference type="AlphaFoldDB" id="A0ABD2ERE1"/>
<feature type="non-terminal residue" evidence="1">
    <location>
        <position position="27"/>
    </location>
</feature>
<reference evidence="1 2" key="1">
    <citation type="journal article" date="2024" name="G3 (Bethesda)">
        <title>A hybrid genome assembly of the endangered aye-aye (Daubentonia madagascariensis).</title>
        <authorList>
            <person name="Versoza C.J."/>
            <person name="Pfeifer S.P."/>
        </authorList>
    </citation>
    <scope>NUCLEOTIDE SEQUENCE [LARGE SCALE GENOMIC DNA]</scope>
    <source>
        <strain evidence="1">6821</strain>
    </source>
</reference>
<feature type="non-terminal residue" evidence="1">
    <location>
        <position position="1"/>
    </location>
</feature>
<dbReference type="Proteomes" id="UP001610411">
    <property type="component" value="Unassembled WGS sequence"/>
</dbReference>
<sequence>YHVQGPEVGPDSVPGWLYQAPIKCLSV</sequence>
<evidence type="ECO:0000313" key="1">
    <source>
        <dbReference type="EMBL" id="KAL2781221.1"/>
    </source>
</evidence>
<comment type="caution">
    <text evidence="1">The sequence shown here is derived from an EMBL/GenBank/DDBJ whole genome shotgun (WGS) entry which is preliminary data.</text>
</comment>
<protein>
    <submittedName>
        <fullName evidence="1">Uncharacterized protein</fullName>
    </submittedName>
</protein>
<organism evidence="1 2">
    <name type="scientific">Daubentonia madagascariensis</name>
    <name type="common">Aye-aye</name>
    <name type="synonym">Sciurus madagascariensis</name>
    <dbReference type="NCBI Taxonomy" id="31869"/>
    <lineage>
        <taxon>Eukaryota</taxon>
        <taxon>Metazoa</taxon>
        <taxon>Chordata</taxon>
        <taxon>Craniata</taxon>
        <taxon>Vertebrata</taxon>
        <taxon>Euteleostomi</taxon>
        <taxon>Mammalia</taxon>
        <taxon>Eutheria</taxon>
        <taxon>Euarchontoglires</taxon>
        <taxon>Primates</taxon>
        <taxon>Strepsirrhini</taxon>
        <taxon>Chiromyiformes</taxon>
        <taxon>Daubentoniidae</taxon>
        <taxon>Daubentonia</taxon>
    </lineage>
</organism>
<proteinExistence type="predicted"/>